<gene>
    <name evidence="4" type="ORF">nbrc107696_28820</name>
</gene>
<accession>A0A7I9VAN1</accession>
<dbReference type="InterPro" id="IPR050109">
    <property type="entry name" value="HTH-type_TetR-like_transc_reg"/>
</dbReference>
<dbReference type="GO" id="GO:0003700">
    <property type="term" value="F:DNA-binding transcription factor activity"/>
    <property type="evidence" value="ECO:0007669"/>
    <property type="project" value="TreeGrafter"/>
</dbReference>
<evidence type="ECO:0000256" key="2">
    <source>
        <dbReference type="PROSITE-ProRule" id="PRU00335"/>
    </source>
</evidence>
<sequence length="212" mass="22691">MAYRRTESTRRTAQAKRDAVLGAARALIAESGFAAASVAAIAEDAQVSVGSVYSYFDNREALLAQVFRTAAEYEFAQVDAAVRAAGPDPLARLDALIGTFADRALRGRRMAWSLLFEPVIPAVDAERLRLRQWYREMGESIIADGVERSVFVSTDAPVAASAVMGAISEALVGALNPDTAPPSGPPVVLLDTIRDFCRRALGAPPVPSKENR</sequence>
<dbReference type="Gene3D" id="1.10.357.10">
    <property type="entry name" value="Tetracycline Repressor, domain 2"/>
    <property type="match status" value="1"/>
</dbReference>
<dbReference type="PANTHER" id="PTHR30055">
    <property type="entry name" value="HTH-TYPE TRANSCRIPTIONAL REGULATOR RUTR"/>
    <property type="match status" value="1"/>
</dbReference>
<evidence type="ECO:0000256" key="1">
    <source>
        <dbReference type="ARBA" id="ARBA00023125"/>
    </source>
</evidence>
<keyword evidence="1 2" id="KW-0238">DNA-binding</keyword>
<comment type="caution">
    <text evidence="4">The sequence shown here is derived from an EMBL/GenBank/DDBJ whole genome shotgun (WGS) entry which is preliminary data.</text>
</comment>
<evidence type="ECO:0000313" key="4">
    <source>
        <dbReference type="EMBL" id="GEE02436.1"/>
    </source>
</evidence>
<dbReference type="SUPFAM" id="SSF48498">
    <property type="entry name" value="Tetracyclin repressor-like, C-terminal domain"/>
    <property type="match status" value="1"/>
</dbReference>
<evidence type="ECO:0000313" key="5">
    <source>
        <dbReference type="Proteomes" id="UP000444960"/>
    </source>
</evidence>
<protein>
    <submittedName>
        <fullName evidence="4">TetR family transcriptional regulator</fullName>
    </submittedName>
</protein>
<feature type="domain" description="HTH tetR-type" evidence="3">
    <location>
        <begin position="14"/>
        <end position="74"/>
    </location>
</feature>
<evidence type="ECO:0000259" key="3">
    <source>
        <dbReference type="PROSITE" id="PS50977"/>
    </source>
</evidence>
<name>A0A7I9VAN1_9ACTN</name>
<dbReference type="EMBL" id="BJOV01000005">
    <property type="protein sequence ID" value="GEE02436.1"/>
    <property type="molecule type" value="Genomic_DNA"/>
</dbReference>
<dbReference type="AlphaFoldDB" id="A0A7I9VAN1"/>
<dbReference type="GO" id="GO:0000976">
    <property type="term" value="F:transcription cis-regulatory region binding"/>
    <property type="evidence" value="ECO:0007669"/>
    <property type="project" value="TreeGrafter"/>
</dbReference>
<feature type="DNA-binding region" description="H-T-H motif" evidence="2">
    <location>
        <begin position="37"/>
        <end position="56"/>
    </location>
</feature>
<dbReference type="InterPro" id="IPR036271">
    <property type="entry name" value="Tet_transcr_reg_TetR-rel_C_sf"/>
</dbReference>
<dbReference type="OrthoDB" id="63332at2"/>
<organism evidence="4 5">
    <name type="scientific">Gordonia spumicola</name>
    <dbReference type="NCBI Taxonomy" id="589161"/>
    <lineage>
        <taxon>Bacteria</taxon>
        <taxon>Bacillati</taxon>
        <taxon>Actinomycetota</taxon>
        <taxon>Actinomycetes</taxon>
        <taxon>Mycobacteriales</taxon>
        <taxon>Gordoniaceae</taxon>
        <taxon>Gordonia</taxon>
    </lineage>
</organism>
<dbReference type="PANTHER" id="PTHR30055:SF226">
    <property type="entry name" value="HTH-TYPE TRANSCRIPTIONAL REGULATOR PKSA"/>
    <property type="match status" value="1"/>
</dbReference>
<dbReference type="InterPro" id="IPR009057">
    <property type="entry name" value="Homeodomain-like_sf"/>
</dbReference>
<dbReference type="Pfam" id="PF00440">
    <property type="entry name" value="TetR_N"/>
    <property type="match status" value="1"/>
</dbReference>
<keyword evidence="5" id="KW-1185">Reference proteome</keyword>
<dbReference type="SUPFAM" id="SSF46689">
    <property type="entry name" value="Homeodomain-like"/>
    <property type="match status" value="1"/>
</dbReference>
<dbReference type="PRINTS" id="PR00455">
    <property type="entry name" value="HTHTETR"/>
</dbReference>
<dbReference type="Gene3D" id="1.10.10.60">
    <property type="entry name" value="Homeodomain-like"/>
    <property type="match status" value="1"/>
</dbReference>
<dbReference type="RefSeq" id="WP_161896108.1">
    <property type="nucleotide sequence ID" value="NZ_BJOV01000005.1"/>
</dbReference>
<dbReference type="PROSITE" id="PS50977">
    <property type="entry name" value="HTH_TETR_2"/>
    <property type="match status" value="1"/>
</dbReference>
<dbReference type="InterPro" id="IPR001647">
    <property type="entry name" value="HTH_TetR"/>
</dbReference>
<dbReference type="Proteomes" id="UP000444960">
    <property type="component" value="Unassembled WGS sequence"/>
</dbReference>
<reference evidence="5" key="1">
    <citation type="submission" date="2019-06" db="EMBL/GenBank/DDBJ databases">
        <title>Gordonia isolated from sludge of a wastewater treatment plant.</title>
        <authorList>
            <person name="Tamura T."/>
            <person name="Aoyama K."/>
            <person name="Kang Y."/>
            <person name="Saito S."/>
            <person name="Akiyama N."/>
            <person name="Yazawa K."/>
            <person name="Gonoi T."/>
            <person name="Mikami Y."/>
        </authorList>
    </citation>
    <scope>NUCLEOTIDE SEQUENCE [LARGE SCALE GENOMIC DNA]</scope>
    <source>
        <strain evidence="5">NBRC 107696</strain>
    </source>
</reference>
<proteinExistence type="predicted"/>